<gene>
    <name evidence="4" type="ORF">CAMP_LOCUS14578</name>
</gene>
<keyword evidence="1" id="KW-0285">Flavoprotein</keyword>
<proteinExistence type="predicted"/>
<dbReference type="EMBL" id="CANHGI010000005">
    <property type="protein sequence ID" value="CAI5451941.1"/>
    <property type="molecule type" value="Genomic_DNA"/>
</dbReference>
<dbReference type="Pfam" id="PF00724">
    <property type="entry name" value="Oxidored_FMN"/>
    <property type="match status" value="1"/>
</dbReference>
<dbReference type="GO" id="GO:0016491">
    <property type="term" value="F:oxidoreductase activity"/>
    <property type="evidence" value="ECO:0007669"/>
    <property type="project" value="UniProtKB-KW"/>
</dbReference>
<organism evidence="4 5">
    <name type="scientific">Caenorhabditis angaria</name>
    <dbReference type="NCBI Taxonomy" id="860376"/>
    <lineage>
        <taxon>Eukaryota</taxon>
        <taxon>Metazoa</taxon>
        <taxon>Ecdysozoa</taxon>
        <taxon>Nematoda</taxon>
        <taxon>Chromadorea</taxon>
        <taxon>Rhabditida</taxon>
        <taxon>Rhabditina</taxon>
        <taxon>Rhabditomorpha</taxon>
        <taxon>Rhabditoidea</taxon>
        <taxon>Rhabditidae</taxon>
        <taxon>Peloderinae</taxon>
        <taxon>Caenorhabditis</taxon>
    </lineage>
</organism>
<dbReference type="Gene3D" id="3.20.20.70">
    <property type="entry name" value="Aldolase class I"/>
    <property type="match status" value="1"/>
</dbReference>
<dbReference type="InterPro" id="IPR051799">
    <property type="entry name" value="NADH_flavin_oxidoreductase"/>
</dbReference>
<evidence type="ECO:0000256" key="1">
    <source>
        <dbReference type="ARBA" id="ARBA00022630"/>
    </source>
</evidence>
<dbReference type="PANTHER" id="PTHR43656:SF5">
    <property type="entry name" value="NADH:FLAVIN OXIDOREDUCTASE_NADH OXIDASE N-TERMINAL DOMAIN-CONTAINING PROTEIN"/>
    <property type="match status" value="1"/>
</dbReference>
<evidence type="ECO:0000256" key="2">
    <source>
        <dbReference type="ARBA" id="ARBA00023002"/>
    </source>
</evidence>
<dbReference type="AlphaFoldDB" id="A0A9P1IVM2"/>
<dbReference type="GO" id="GO:0010181">
    <property type="term" value="F:FMN binding"/>
    <property type="evidence" value="ECO:0007669"/>
    <property type="project" value="InterPro"/>
</dbReference>
<reference evidence="4" key="1">
    <citation type="submission" date="2022-11" db="EMBL/GenBank/DDBJ databases">
        <authorList>
            <person name="Kikuchi T."/>
        </authorList>
    </citation>
    <scope>NUCLEOTIDE SEQUENCE</scope>
    <source>
        <strain evidence="4">PS1010</strain>
    </source>
</reference>
<evidence type="ECO:0000259" key="3">
    <source>
        <dbReference type="Pfam" id="PF00724"/>
    </source>
</evidence>
<protein>
    <recommendedName>
        <fullName evidence="3">NADH:flavin oxidoreductase/NADH oxidase N-terminal domain-containing protein</fullName>
    </recommendedName>
</protein>
<dbReference type="InterPro" id="IPR013785">
    <property type="entry name" value="Aldolase_TIM"/>
</dbReference>
<keyword evidence="2" id="KW-0560">Oxidoreductase</keyword>
<evidence type="ECO:0000313" key="5">
    <source>
        <dbReference type="Proteomes" id="UP001152747"/>
    </source>
</evidence>
<dbReference type="Proteomes" id="UP001152747">
    <property type="component" value="Unassembled WGS sequence"/>
</dbReference>
<keyword evidence="5" id="KW-1185">Reference proteome</keyword>
<dbReference type="InterPro" id="IPR001155">
    <property type="entry name" value="OxRdtase_FMN_N"/>
</dbReference>
<comment type="caution">
    <text evidence="4">The sequence shown here is derived from an EMBL/GenBank/DDBJ whole genome shotgun (WGS) entry which is preliminary data.</text>
</comment>
<name>A0A9P1IVM2_9PELO</name>
<feature type="domain" description="NADH:flavin oxidoreductase/NADH oxidase N-terminal" evidence="3">
    <location>
        <begin position="25"/>
        <end position="362"/>
    </location>
</feature>
<sequence>MKRFTNEITVDAKILGDHLKFRSGKQTQNRFLKAALTERVSSFDPQNPTKHGLPSQTLLNLYDKWGNGQFGAILTGNVIVDSTHLESAGNAIIFKEGDGPERRELFGKWSKNIKQSGSLAFVQLSHGGRQTPVTVQPNPFSASSVQLAGERRFTGFGKPVELTIEQIQTEVIDRFAYAAKFAYETGFDGVELHAAHGYLLAQFTSPTTNKRTDKYGGSLENRLRIILEIYDAIRQQVPTEFIVGIKTNSVEFQEQGTTVDDAKEMCSIFEEKGFDFVELSGGTYEKIAFHHLRESTKQREAFFLEFAEKIRPVFKNTVVYLTGGFRTVKAMVEAVESDATQGIGLGRPITAEPDLPRKILSGQVASSIANNFDENNFAITNLASNSQMEQMGRTTFAEVHNNILANISDFSNTETSDRYLEAVKGYSEYMKNEASQGKPIHGVLRFD</sequence>
<dbReference type="PANTHER" id="PTHR43656">
    <property type="entry name" value="BINDING OXIDOREDUCTASE, PUTATIVE (AFU_ORTHOLOGUE AFUA_2G08260)-RELATED"/>
    <property type="match status" value="1"/>
</dbReference>
<dbReference type="OrthoDB" id="1663137at2759"/>
<dbReference type="SUPFAM" id="SSF51395">
    <property type="entry name" value="FMN-linked oxidoreductases"/>
    <property type="match status" value="1"/>
</dbReference>
<evidence type="ECO:0000313" key="4">
    <source>
        <dbReference type="EMBL" id="CAI5451941.1"/>
    </source>
</evidence>
<accession>A0A9P1IVM2</accession>
<dbReference type="CDD" id="cd04733">
    <property type="entry name" value="OYE_like_2_FMN"/>
    <property type="match status" value="1"/>
</dbReference>